<evidence type="ECO:0000256" key="1">
    <source>
        <dbReference type="ARBA" id="ARBA00022679"/>
    </source>
</evidence>
<dbReference type="PANTHER" id="PTHR43202">
    <property type="entry name" value="NICOTINATE-NUCLEOTIDE PYROPHOSPHORYLASE"/>
    <property type="match status" value="1"/>
</dbReference>
<dbReference type="InterPro" id="IPR035809">
    <property type="entry name" value="NAPRTase_arc-type"/>
</dbReference>
<sequence length="387" mass="42609">MFYMLSEDEIRGGKVTDVYFMRTKEVLDKMGIKRRVVAEVFAKSLPADWKWAVFSGLEEVIDLLSAHDVKVRSIPEGTIFYPGEPVLEIEGEYTDFGIHETAILGFICQATGIATMAARCRVAAEDRPVISFGARRMHPAIAPMIDRSALIGGLDGVSSVASAEKLNETPVGTMPHALILIIGDTVQTARAFDEIIDKKVNRIVLIDTFNDEKFEAVNVASALKEKLFGVRLDTPGSRRGDFKEILSEVRWELNTKGFSHVKLFASGGLDEYSIMDLNPVCDAYGVGTSISSAVTVDFSFDLVEIEGKPVGKRGKKSGRKDLFRCEECGMPVVVPFGHSPEKCGCGSRLTPFFETITPKEDMNKLPTVREIRSRLLSQLSGFGPEDL</sequence>
<dbReference type="Pfam" id="PF01729">
    <property type="entry name" value="QRPTase_C"/>
    <property type="match status" value="1"/>
</dbReference>
<organism evidence="4 5">
    <name type="scientific">Candidatus Zymogenus saltonus</name>
    <dbReference type="NCBI Taxonomy" id="2844893"/>
    <lineage>
        <taxon>Bacteria</taxon>
        <taxon>Deltaproteobacteria</taxon>
        <taxon>Candidatus Zymogenia</taxon>
        <taxon>Candidatus Zymogeniales</taxon>
        <taxon>Candidatus Zymogenaceae</taxon>
        <taxon>Candidatus Zymogenus</taxon>
    </lineage>
</organism>
<dbReference type="InterPro" id="IPR037128">
    <property type="entry name" value="Quinolinate_PRibosylTase_N_sf"/>
</dbReference>
<accession>A0A9D8KG11</accession>
<dbReference type="InterPro" id="IPR002638">
    <property type="entry name" value="Quinolinate_PRibosylTrfase_C"/>
</dbReference>
<evidence type="ECO:0000259" key="2">
    <source>
        <dbReference type="Pfam" id="PF01729"/>
    </source>
</evidence>
<feature type="domain" description="Quinolinate phosphoribosyl transferase C-terminal" evidence="2">
    <location>
        <begin position="113"/>
        <end position="300"/>
    </location>
</feature>
<dbReference type="NCBIfam" id="NF006415">
    <property type="entry name" value="PRK08662.1"/>
    <property type="match status" value="1"/>
</dbReference>
<dbReference type="InterPro" id="IPR022412">
    <property type="entry name" value="Quinolinate_PRibosylTrfase_N"/>
</dbReference>
<dbReference type="CDD" id="cd01571">
    <property type="entry name" value="NAPRTase_B"/>
    <property type="match status" value="1"/>
</dbReference>
<dbReference type="Pfam" id="PF02749">
    <property type="entry name" value="QRPTase_N"/>
    <property type="match status" value="1"/>
</dbReference>
<dbReference type="GO" id="GO:0009435">
    <property type="term" value="P:NAD+ biosynthetic process"/>
    <property type="evidence" value="ECO:0007669"/>
    <property type="project" value="InterPro"/>
</dbReference>
<evidence type="ECO:0000313" key="5">
    <source>
        <dbReference type="Proteomes" id="UP000809273"/>
    </source>
</evidence>
<dbReference type="Gene3D" id="3.20.20.70">
    <property type="entry name" value="Aldolase class I"/>
    <property type="match status" value="1"/>
</dbReference>
<dbReference type="EC" id="6.3.4.21" evidence="4"/>
<comment type="caution">
    <text evidence="4">The sequence shown here is derived from an EMBL/GenBank/DDBJ whole genome shotgun (WGS) entry which is preliminary data.</text>
</comment>
<reference evidence="4" key="1">
    <citation type="journal article" date="2021" name="Environ. Microbiol.">
        <title>Genomic characterization of three novel Desulfobacterota classes expand the metabolic and phylogenetic diversity of the phylum.</title>
        <authorList>
            <person name="Murphy C.L."/>
            <person name="Biggerstaff J."/>
            <person name="Eichhorn A."/>
            <person name="Ewing E."/>
            <person name="Shahan R."/>
            <person name="Soriano D."/>
            <person name="Stewart S."/>
            <person name="VanMol K."/>
            <person name="Walker R."/>
            <person name="Walters P."/>
            <person name="Elshahed M.S."/>
            <person name="Youssef N.H."/>
        </authorList>
    </citation>
    <scope>NUCLEOTIDE SEQUENCE</scope>
    <source>
        <strain evidence="4">Zod_Metabat.24</strain>
    </source>
</reference>
<evidence type="ECO:0000313" key="4">
    <source>
        <dbReference type="EMBL" id="MBN1573493.1"/>
    </source>
</evidence>
<name>A0A9D8KG11_9DELT</name>
<dbReference type="Proteomes" id="UP000809273">
    <property type="component" value="Unassembled WGS sequence"/>
</dbReference>
<gene>
    <name evidence="4" type="ORF">JW984_09895</name>
</gene>
<dbReference type="InterPro" id="IPR013785">
    <property type="entry name" value="Aldolase_TIM"/>
</dbReference>
<reference evidence="4" key="2">
    <citation type="submission" date="2021-01" db="EMBL/GenBank/DDBJ databases">
        <authorList>
            <person name="Hahn C.R."/>
            <person name="Youssef N.H."/>
            <person name="Elshahed M."/>
        </authorList>
    </citation>
    <scope>NUCLEOTIDE SEQUENCE</scope>
    <source>
        <strain evidence="4">Zod_Metabat.24</strain>
    </source>
</reference>
<dbReference type="Gene3D" id="3.90.1170.20">
    <property type="entry name" value="Quinolinate phosphoribosyl transferase, N-terminal domain"/>
    <property type="match status" value="1"/>
</dbReference>
<dbReference type="GO" id="GO:0004514">
    <property type="term" value="F:nicotinate-nucleotide diphosphorylase (carboxylating) activity"/>
    <property type="evidence" value="ECO:0007669"/>
    <property type="project" value="InterPro"/>
</dbReference>
<keyword evidence="4" id="KW-0436">Ligase</keyword>
<feature type="domain" description="Quinolinate phosphoribosyl transferase N-terminal" evidence="3">
    <location>
        <begin position="17"/>
        <end position="110"/>
    </location>
</feature>
<dbReference type="EMBL" id="JAFGIX010000050">
    <property type="protein sequence ID" value="MBN1573493.1"/>
    <property type="molecule type" value="Genomic_DNA"/>
</dbReference>
<dbReference type="GO" id="GO:0004516">
    <property type="term" value="F:nicotinate phosphoribosyltransferase activity"/>
    <property type="evidence" value="ECO:0007669"/>
    <property type="project" value="UniProtKB-EC"/>
</dbReference>
<dbReference type="PANTHER" id="PTHR43202:SF1">
    <property type="entry name" value="NICOTINATE PHOSPHORIBOSYLTRANSFERASE"/>
    <property type="match status" value="1"/>
</dbReference>
<evidence type="ECO:0000259" key="3">
    <source>
        <dbReference type="Pfam" id="PF02749"/>
    </source>
</evidence>
<dbReference type="SUPFAM" id="SSF54675">
    <property type="entry name" value="Nicotinate/Quinolinate PRTase N-terminal domain-like"/>
    <property type="match status" value="1"/>
</dbReference>
<proteinExistence type="predicted"/>
<dbReference type="AlphaFoldDB" id="A0A9D8KG11"/>
<keyword evidence="1" id="KW-0808">Transferase</keyword>
<dbReference type="InterPro" id="IPR036068">
    <property type="entry name" value="Nicotinate_pribotase-like_C"/>
</dbReference>
<keyword evidence="4" id="KW-0328">Glycosyltransferase</keyword>
<dbReference type="InterPro" id="IPR053190">
    <property type="entry name" value="NAPRTase-like"/>
</dbReference>
<dbReference type="SUPFAM" id="SSF51690">
    <property type="entry name" value="Nicotinate/Quinolinate PRTase C-terminal domain-like"/>
    <property type="match status" value="1"/>
</dbReference>
<protein>
    <submittedName>
        <fullName evidence="4">Nicotinate phosphoribosyltransferase</fullName>
        <ecNumber evidence="4">6.3.4.21</ecNumber>
    </submittedName>
</protein>